<dbReference type="KEGG" id="ptm:GSPATT00020230001"/>
<keyword evidence="3" id="KW-1185">Reference proteome</keyword>
<protein>
    <recommendedName>
        <fullName evidence="4">PiggyBac transposable element-derived protein domain-containing protein</fullName>
    </recommendedName>
</protein>
<dbReference type="InParanoid" id="A0DU42"/>
<reference evidence="2 3" key="1">
    <citation type="journal article" date="2006" name="Nature">
        <title>Global trends of whole-genome duplications revealed by the ciliate Paramecium tetraurelia.</title>
        <authorList>
            <consortium name="Genoscope"/>
            <person name="Aury J.-M."/>
            <person name="Jaillon O."/>
            <person name="Duret L."/>
            <person name="Noel B."/>
            <person name="Jubin C."/>
            <person name="Porcel B.M."/>
            <person name="Segurens B."/>
            <person name="Daubin V."/>
            <person name="Anthouard V."/>
            <person name="Aiach N."/>
            <person name="Arnaiz O."/>
            <person name="Billaut A."/>
            <person name="Beisson J."/>
            <person name="Blanc I."/>
            <person name="Bouhouche K."/>
            <person name="Camara F."/>
            <person name="Duharcourt S."/>
            <person name="Guigo R."/>
            <person name="Gogendeau D."/>
            <person name="Katinka M."/>
            <person name="Keller A.-M."/>
            <person name="Kissmehl R."/>
            <person name="Klotz C."/>
            <person name="Koll F."/>
            <person name="Le Moue A."/>
            <person name="Lepere C."/>
            <person name="Malinsky S."/>
            <person name="Nowacki M."/>
            <person name="Nowak J.K."/>
            <person name="Plattner H."/>
            <person name="Poulain J."/>
            <person name="Ruiz F."/>
            <person name="Serrano V."/>
            <person name="Zagulski M."/>
            <person name="Dessen P."/>
            <person name="Betermier M."/>
            <person name="Weissenbach J."/>
            <person name="Scarpelli C."/>
            <person name="Schachter V."/>
            <person name="Sperling L."/>
            <person name="Meyer E."/>
            <person name="Cohen J."/>
            <person name="Wincker P."/>
        </authorList>
    </citation>
    <scope>NUCLEOTIDE SEQUENCE [LARGE SCALE GENOMIC DNA]</scope>
    <source>
        <strain evidence="2 3">Stock d4-2</strain>
    </source>
</reference>
<evidence type="ECO:0000256" key="1">
    <source>
        <dbReference type="SAM" id="MobiDB-lite"/>
    </source>
</evidence>
<proteinExistence type="predicted"/>
<gene>
    <name evidence="2" type="ORF">GSPATT00020230001</name>
</gene>
<feature type="region of interest" description="Disordered" evidence="1">
    <location>
        <begin position="1"/>
        <end position="39"/>
    </location>
</feature>
<dbReference type="RefSeq" id="XP_001453956.1">
    <property type="nucleotide sequence ID" value="XM_001453919.1"/>
</dbReference>
<accession>A0DU42</accession>
<sequence length="258" mass="30017">MSYQVLMPRSQDHFPDNQQIEDSSKEEQVENNEDPQVPNNYPSILVQVKQLGPTKIILTKTTCLYKQQNSCEAWGKNSNSSDNFETGSQSDKEVILQRFNMGSSPQIEPNLEMLIEGYVDQSQVFYNNKQQNSKVIDSNSLQKIDKHRSTRIKEEVKYFPGATHNIYKAFHGGLIWFMKVLPEDIKFTKEAENFLNTPKNRLGKIRLSNSIKMCSQIRSFANEFFCNYQWTRYFSKNNKIDLDSCFRLCPLIIAQILE</sequence>
<dbReference type="EMBL" id="CT868585">
    <property type="protein sequence ID" value="CAK86559.1"/>
    <property type="molecule type" value="Genomic_DNA"/>
</dbReference>
<organism evidence="2 3">
    <name type="scientific">Paramecium tetraurelia</name>
    <dbReference type="NCBI Taxonomy" id="5888"/>
    <lineage>
        <taxon>Eukaryota</taxon>
        <taxon>Sar</taxon>
        <taxon>Alveolata</taxon>
        <taxon>Ciliophora</taxon>
        <taxon>Intramacronucleata</taxon>
        <taxon>Oligohymenophorea</taxon>
        <taxon>Peniculida</taxon>
        <taxon>Parameciidae</taxon>
        <taxon>Paramecium</taxon>
    </lineage>
</organism>
<evidence type="ECO:0000313" key="2">
    <source>
        <dbReference type="EMBL" id="CAK86559.1"/>
    </source>
</evidence>
<evidence type="ECO:0000313" key="3">
    <source>
        <dbReference type="Proteomes" id="UP000000600"/>
    </source>
</evidence>
<dbReference type="AlphaFoldDB" id="A0DU42"/>
<dbReference type="GeneID" id="5039740"/>
<evidence type="ECO:0008006" key="4">
    <source>
        <dbReference type="Google" id="ProtNLM"/>
    </source>
</evidence>
<dbReference type="Proteomes" id="UP000000600">
    <property type="component" value="Unassembled WGS sequence"/>
</dbReference>
<dbReference type="HOGENOM" id="CLU_1079510_0_0_1"/>
<name>A0DU42_PARTE</name>